<keyword evidence="8" id="KW-1185">Reference proteome</keyword>
<keyword evidence="2" id="KW-0805">Transcription regulation</keyword>
<accession>A0A2T0Q5E9</accession>
<dbReference type="SMART" id="SM00422">
    <property type="entry name" value="HTH_MERR"/>
    <property type="match status" value="1"/>
</dbReference>
<feature type="coiled-coil region" evidence="5">
    <location>
        <begin position="83"/>
        <end position="110"/>
    </location>
</feature>
<evidence type="ECO:0000256" key="2">
    <source>
        <dbReference type="ARBA" id="ARBA00023015"/>
    </source>
</evidence>
<dbReference type="OrthoDB" id="5296483at2"/>
<dbReference type="GO" id="GO:0003677">
    <property type="term" value="F:DNA binding"/>
    <property type="evidence" value="ECO:0007669"/>
    <property type="project" value="UniProtKB-KW"/>
</dbReference>
<name>A0A2T0Q5E9_9ACTN</name>
<keyword evidence="5" id="KW-0175">Coiled coil</keyword>
<sequence length="119" mass="13216">MRIGELARRTGASPRALRYYEQQRLLASGRGDNGYREYSEDAVVRVRNIRLLLAAGLGSDDIRELDACLSRDLAGEPTCAQAAELYQRRLDAVQARLDALLDVKERLSAQLGEIRAGRA</sequence>
<evidence type="ECO:0000256" key="3">
    <source>
        <dbReference type="ARBA" id="ARBA00023125"/>
    </source>
</evidence>
<reference evidence="7 8" key="1">
    <citation type="submission" date="2018-03" db="EMBL/GenBank/DDBJ databases">
        <title>Genomic Encyclopedia of Archaeal and Bacterial Type Strains, Phase II (KMG-II): from individual species to whole genera.</title>
        <authorList>
            <person name="Goeker M."/>
        </authorList>
    </citation>
    <scope>NUCLEOTIDE SEQUENCE [LARGE SCALE GENOMIC DNA]</scope>
    <source>
        <strain evidence="7 8">DSM 45601</strain>
    </source>
</reference>
<evidence type="ECO:0000313" key="8">
    <source>
        <dbReference type="Proteomes" id="UP000237846"/>
    </source>
</evidence>
<evidence type="ECO:0000259" key="6">
    <source>
        <dbReference type="PROSITE" id="PS50937"/>
    </source>
</evidence>
<dbReference type="PANTHER" id="PTHR30204:SF69">
    <property type="entry name" value="MERR-FAMILY TRANSCRIPTIONAL REGULATOR"/>
    <property type="match status" value="1"/>
</dbReference>
<gene>
    <name evidence="7" type="ORF">CLV72_104627</name>
</gene>
<dbReference type="PRINTS" id="PR00040">
    <property type="entry name" value="HTHMERR"/>
</dbReference>
<keyword evidence="1" id="KW-0678">Repressor</keyword>
<proteinExistence type="predicted"/>
<comment type="caution">
    <text evidence="7">The sequence shown here is derived from an EMBL/GenBank/DDBJ whole genome shotgun (WGS) entry which is preliminary data.</text>
</comment>
<dbReference type="InterPro" id="IPR047057">
    <property type="entry name" value="MerR_fam"/>
</dbReference>
<dbReference type="EMBL" id="PVZC01000004">
    <property type="protein sequence ID" value="PRX99047.1"/>
    <property type="molecule type" value="Genomic_DNA"/>
</dbReference>
<evidence type="ECO:0000313" key="7">
    <source>
        <dbReference type="EMBL" id="PRX99047.1"/>
    </source>
</evidence>
<dbReference type="InterPro" id="IPR000551">
    <property type="entry name" value="MerR-type_HTH_dom"/>
</dbReference>
<dbReference type="RefSeq" id="WP_106246759.1">
    <property type="nucleotide sequence ID" value="NZ_PVZC01000004.1"/>
</dbReference>
<feature type="domain" description="HTH merR-type" evidence="6">
    <location>
        <begin position="1"/>
        <end position="68"/>
    </location>
</feature>
<dbReference type="PROSITE" id="PS50937">
    <property type="entry name" value="HTH_MERR_2"/>
    <property type="match status" value="1"/>
</dbReference>
<evidence type="ECO:0000256" key="1">
    <source>
        <dbReference type="ARBA" id="ARBA00022491"/>
    </source>
</evidence>
<keyword evidence="3 7" id="KW-0238">DNA-binding</keyword>
<dbReference type="Pfam" id="PF13411">
    <property type="entry name" value="MerR_1"/>
    <property type="match status" value="1"/>
</dbReference>
<protein>
    <submittedName>
        <fullName evidence="7">DNA-binding transcriptional MerR regulator</fullName>
    </submittedName>
</protein>
<dbReference type="InterPro" id="IPR009061">
    <property type="entry name" value="DNA-bd_dom_put_sf"/>
</dbReference>
<dbReference type="PANTHER" id="PTHR30204">
    <property type="entry name" value="REDOX-CYCLING DRUG-SENSING TRANSCRIPTIONAL ACTIVATOR SOXR"/>
    <property type="match status" value="1"/>
</dbReference>
<dbReference type="GO" id="GO:0003700">
    <property type="term" value="F:DNA-binding transcription factor activity"/>
    <property type="evidence" value="ECO:0007669"/>
    <property type="project" value="InterPro"/>
</dbReference>
<dbReference type="SUPFAM" id="SSF46955">
    <property type="entry name" value="Putative DNA-binding domain"/>
    <property type="match status" value="1"/>
</dbReference>
<evidence type="ECO:0000256" key="5">
    <source>
        <dbReference type="SAM" id="Coils"/>
    </source>
</evidence>
<keyword evidence="4" id="KW-0804">Transcription</keyword>
<dbReference type="AlphaFoldDB" id="A0A2T0Q5E9"/>
<dbReference type="Gene3D" id="1.10.1660.10">
    <property type="match status" value="1"/>
</dbReference>
<evidence type="ECO:0000256" key="4">
    <source>
        <dbReference type="ARBA" id="ARBA00023163"/>
    </source>
</evidence>
<organism evidence="7 8">
    <name type="scientific">Allonocardiopsis opalescens</name>
    <dbReference type="NCBI Taxonomy" id="1144618"/>
    <lineage>
        <taxon>Bacteria</taxon>
        <taxon>Bacillati</taxon>
        <taxon>Actinomycetota</taxon>
        <taxon>Actinomycetes</taxon>
        <taxon>Streptosporangiales</taxon>
        <taxon>Allonocardiopsis</taxon>
    </lineage>
</organism>
<dbReference type="Proteomes" id="UP000237846">
    <property type="component" value="Unassembled WGS sequence"/>
</dbReference>